<feature type="coiled-coil region" evidence="2">
    <location>
        <begin position="55"/>
        <end position="82"/>
    </location>
</feature>
<keyword evidence="1" id="KW-0732">Signal</keyword>
<proteinExistence type="predicted"/>
<dbReference type="SMART" id="SM00028">
    <property type="entry name" value="TPR"/>
    <property type="match status" value="2"/>
</dbReference>
<sequence length="240" mass="27705">GFRVIGFQLPHIIFIPIYKEHIEEHYLKGLDLMRENKYQEAKEMFNRVISIDETYKDTQLKVQNINDTLAKIKREREIAEAKQLIIQAKKLSKSNSCYEMTQAIDNCKKALKVLPDSKNAKSYLLEAQINKLGCYEGNKKLEMAIKILGYKPLKLNVWIKNKSNEIRHANPNNFTLVTVENRSFSHSSETYGLSSYFDAVDLQPGTKTSGAIIFDTWDKPKKLVYSETLGTTISREFPFK</sequence>
<reference evidence="4" key="1">
    <citation type="journal article" date="2014" name="Front. Microbiol.">
        <title>High frequency of phylogenetically diverse reductive dehalogenase-homologous genes in deep subseafloor sedimentary metagenomes.</title>
        <authorList>
            <person name="Kawai M."/>
            <person name="Futagami T."/>
            <person name="Toyoda A."/>
            <person name="Takaki Y."/>
            <person name="Nishi S."/>
            <person name="Hori S."/>
            <person name="Arai W."/>
            <person name="Tsubouchi T."/>
            <person name="Morono Y."/>
            <person name="Uchiyama I."/>
            <person name="Ito T."/>
            <person name="Fujiyama A."/>
            <person name="Inagaki F."/>
            <person name="Takami H."/>
        </authorList>
    </citation>
    <scope>NUCLEOTIDE SEQUENCE</scope>
    <source>
        <strain evidence="4">Expedition CK06-06</strain>
    </source>
</reference>
<accession>X1EVU0</accession>
<protein>
    <recommendedName>
        <fullName evidence="3">DUF4352 domain-containing protein</fullName>
    </recommendedName>
</protein>
<dbReference type="PROSITE" id="PS50005">
    <property type="entry name" value="TPR"/>
    <property type="match status" value="1"/>
</dbReference>
<feature type="domain" description="DUF4352" evidence="3">
    <location>
        <begin position="150"/>
        <end position="225"/>
    </location>
</feature>
<keyword evidence="2" id="KW-0175">Coiled coil</keyword>
<dbReference type="InterPro" id="IPR029051">
    <property type="entry name" value="DUF4352"/>
</dbReference>
<evidence type="ECO:0000313" key="4">
    <source>
        <dbReference type="EMBL" id="GAH37471.1"/>
    </source>
</evidence>
<evidence type="ECO:0000256" key="1">
    <source>
        <dbReference type="ARBA" id="ARBA00022729"/>
    </source>
</evidence>
<dbReference type="Pfam" id="PF11611">
    <property type="entry name" value="DUF4352"/>
    <property type="match status" value="1"/>
</dbReference>
<gene>
    <name evidence="4" type="ORF">S03H2_13450</name>
</gene>
<feature type="non-terminal residue" evidence="4">
    <location>
        <position position="1"/>
    </location>
</feature>
<organism evidence="4">
    <name type="scientific">marine sediment metagenome</name>
    <dbReference type="NCBI Taxonomy" id="412755"/>
    <lineage>
        <taxon>unclassified sequences</taxon>
        <taxon>metagenomes</taxon>
        <taxon>ecological metagenomes</taxon>
    </lineage>
</organism>
<dbReference type="AlphaFoldDB" id="X1EVU0"/>
<dbReference type="Gene3D" id="2.60.40.1240">
    <property type="match status" value="1"/>
</dbReference>
<evidence type="ECO:0000259" key="3">
    <source>
        <dbReference type="Pfam" id="PF11611"/>
    </source>
</evidence>
<evidence type="ECO:0000256" key="2">
    <source>
        <dbReference type="SAM" id="Coils"/>
    </source>
</evidence>
<name>X1EVU0_9ZZZZ</name>
<dbReference type="SUPFAM" id="SSF48452">
    <property type="entry name" value="TPR-like"/>
    <property type="match status" value="1"/>
</dbReference>
<dbReference type="InterPro" id="IPR029050">
    <property type="entry name" value="Immunoprotect_excell_Ig-like"/>
</dbReference>
<dbReference type="Gene3D" id="1.25.40.10">
    <property type="entry name" value="Tetratricopeptide repeat domain"/>
    <property type="match status" value="1"/>
</dbReference>
<dbReference type="InterPro" id="IPR019734">
    <property type="entry name" value="TPR_rpt"/>
</dbReference>
<comment type="caution">
    <text evidence="4">The sequence shown here is derived from an EMBL/GenBank/DDBJ whole genome shotgun (WGS) entry which is preliminary data.</text>
</comment>
<dbReference type="InterPro" id="IPR011990">
    <property type="entry name" value="TPR-like_helical_dom_sf"/>
</dbReference>
<dbReference type="EMBL" id="BARU01006830">
    <property type="protein sequence ID" value="GAH37471.1"/>
    <property type="molecule type" value="Genomic_DNA"/>
</dbReference>